<evidence type="ECO:0000313" key="2">
    <source>
        <dbReference type="Proteomes" id="UP001515500"/>
    </source>
</evidence>
<dbReference type="PANTHER" id="PTHR31865:SF3">
    <property type="entry name" value="PHOSPHODIESTERASE EPSILON-1, PUTATIVE (DUF1685)-RELATED"/>
    <property type="match status" value="1"/>
</dbReference>
<dbReference type="PANTHER" id="PTHR31865">
    <property type="entry name" value="OSJNBA0071G03.3 PROTEIN"/>
    <property type="match status" value="1"/>
</dbReference>
<dbReference type="RefSeq" id="XP_039145423.1">
    <property type="nucleotide sequence ID" value="XM_039289489.1"/>
</dbReference>
<name>A0AB40D1Y9_DIOCR</name>
<dbReference type="GeneID" id="120282652"/>
<accession>A0AB40D1Y9</accession>
<proteinExistence type="predicted"/>
<feature type="region of interest" description="Disordered" evidence="1">
    <location>
        <begin position="160"/>
        <end position="203"/>
    </location>
</feature>
<feature type="region of interest" description="Disordered" evidence="1">
    <location>
        <begin position="1"/>
        <end position="53"/>
    </location>
</feature>
<dbReference type="AlphaFoldDB" id="A0AB40D1Y9"/>
<keyword evidence="2" id="KW-1185">Reference proteome</keyword>
<feature type="compositionally biased region" description="Acidic residues" evidence="1">
    <location>
        <begin position="15"/>
        <end position="30"/>
    </location>
</feature>
<evidence type="ECO:0000313" key="3">
    <source>
        <dbReference type="RefSeq" id="XP_039145423.1"/>
    </source>
</evidence>
<gene>
    <name evidence="3" type="primary">LOC120282652</name>
</gene>
<dbReference type="InterPro" id="IPR012881">
    <property type="entry name" value="DUF1685"/>
</dbReference>
<feature type="compositionally biased region" description="Low complexity" evidence="1">
    <location>
        <begin position="164"/>
        <end position="175"/>
    </location>
</feature>
<protein>
    <submittedName>
        <fullName evidence="3">Uncharacterized protein LOC120282652</fullName>
    </submittedName>
</protein>
<sequence length="230" mass="25903">MKNEEGELAMLSSESDIEVEEELPEILEEEPTPRSPAATIIGMPLSGNSSSRKRLLMKQLSMRETSREAKWEKRRRQILQRRKMMVMMEEVHEADSEVVMDRDGGHAKLRSLTDEDLDELRGSIELGFGFEEENGGHSLCDTLPALDLYFAVNRQFSDSKLQYSPSPTATSSSSTLCGTPSPRSPQHRHSTSSDSWTIFSPGDNPQHVKTKLRHWAQAVACSVRQCRHSS</sequence>
<dbReference type="Proteomes" id="UP001515500">
    <property type="component" value="Chromosome 18"/>
</dbReference>
<dbReference type="Pfam" id="PF07939">
    <property type="entry name" value="DUF1685"/>
    <property type="match status" value="1"/>
</dbReference>
<organism evidence="2 3">
    <name type="scientific">Dioscorea cayennensis subsp. rotundata</name>
    <name type="common">White Guinea yam</name>
    <name type="synonym">Dioscorea rotundata</name>
    <dbReference type="NCBI Taxonomy" id="55577"/>
    <lineage>
        <taxon>Eukaryota</taxon>
        <taxon>Viridiplantae</taxon>
        <taxon>Streptophyta</taxon>
        <taxon>Embryophyta</taxon>
        <taxon>Tracheophyta</taxon>
        <taxon>Spermatophyta</taxon>
        <taxon>Magnoliopsida</taxon>
        <taxon>Liliopsida</taxon>
        <taxon>Dioscoreales</taxon>
        <taxon>Dioscoreaceae</taxon>
        <taxon>Dioscorea</taxon>
    </lineage>
</organism>
<evidence type="ECO:0000256" key="1">
    <source>
        <dbReference type="SAM" id="MobiDB-lite"/>
    </source>
</evidence>
<reference evidence="3" key="1">
    <citation type="submission" date="2025-08" db="UniProtKB">
        <authorList>
            <consortium name="RefSeq"/>
        </authorList>
    </citation>
    <scope>IDENTIFICATION</scope>
</reference>